<evidence type="ECO:0000313" key="4">
    <source>
        <dbReference type="EMBL" id="TBO54503.1"/>
    </source>
</evidence>
<organism evidence="4 5">
    <name type="scientific">Streptomyces kasugaensis</name>
    <dbReference type="NCBI Taxonomy" id="1946"/>
    <lineage>
        <taxon>Bacteria</taxon>
        <taxon>Bacillati</taxon>
        <taxon>Actinomycetota</taxon>
        <taxon>Actinomycetes</taxon>
        <taxon>Kitasatosporales</taxon>
        <taxon>Streptomycetaceae</taxon>
        <taxon>Streptomyces</taxon>
    </lineage>
</organism>
<dbReference type="CDD" id="cd04301">
    <property type="entry name" value="NAT_SF"/>
    <property type="match status" value="1"/>
</dbReference>
<dbReference type="Gene3D" id="3.40.630.30">
    <property type="match status" value="1"/>
</dbReference>
<evidence type="ECO:0000256" key="1">
    <source>
        <dbReference type="ARBA" id="ARBA00022679"/>
    </source>
</evidence>
<evidence type="ECO:0000313" key="5">
    <source>
        <dbReference type="Proteomes" id="UP000292452"/>
    </source>
</evidence>
<gene>
    <name evidence="4" type="ORF">EYS09_38180</name>
</gene>
<name>A0A4Q9HIP9_STRKA</name>
<dbReference type="InterPro" id="IPR016181">
    <property type="entry name" value="Acyl_CoA_acyltransferase"/>
</dbReference>
<keyword evidence="5" id="KW-1185">Reference proteome</keyword>
<dbReference type="Proteomes" id="UP000292452">
    <property type="component" value="Unassembled WGS sequence"/>
</dbReference>
<sequence>MGYLIRPVKADEWKRLKELRLAALADPVARVAFHETFEAAAGRPDAFWQRRAQRSDEGRAALTFVGEDEDGSWGGMVVVLVEEDEGDPQTLVVGVFVRPEHRGTGLARELFEAAIAWSWGLAEPVVERVRLWVHEENERAEALYRSLGFVATGRTMADPKNADAVEREMTLSRG</sequence>
<dbReference type="GO" id="GO:0016747">
    <property type="term" value="F:acyltransferase activity, transferring groups other than amino-acyl groups"/>
    <property type="evidence" value="ECO:0007669"/>
    <property type="project" value="InterPro"/>
</dbReference>
<feature type="domain" description="N-acetyltransferase" evidence="3">
    <location>
        <begin position="3"/>
        <end position="172"/>
    </location>
</feature>
<dbReference type="GeneID" id="97378912"/>
<protein>
    <submittedName>
        <fullName evidence="4">GNAT family N-acetyltransferase</fullName>
    </submittedName>
</protein>
<keyword evidence="2" id="KW-0012">Acyltransferase</keyword>
<dbReference type="EMBL" id="SIXH01000850">
    <property type="protein sequence ID" value="TBO54503.1"/>
    <property type="molecule type" value="Genomic_DNA"/>
</dbReference>
<dbReference type="PANTHER" id="PTHR43420">
    <property type="entry name" value="ACETYLTRANSFERASE"/>
    <property type="match status" value="1"/>
</dbReference>
<dbReference type="InterPro" id="IPR050680">
    <property type="entry name" value="YpeA/RimI_acetyltransf"/>
</dbReference>
<keyword evidence="1 4" id="KW-0808">Transferase</keyword>
<dbReference type="InterPro" id="IPR000182">
    <property type="entry name" value="GNAT_dom"/>
</dbReference>
<dbReference type="AlphaFoldDB" id="A0A4Q9HIP9"/>
<evidence type="ECO:0000259" key="3">
    <source>
        <dbReference type="PROSITE" id="PS51186"/>
    </source>
</evidence>
<evidence type="ECO:0000256" key="2">
    <source>
        <dbReference type="ARBA" id="ARBA00023315"/>
    </source>
</evidence>
<dbReference type="Pfam" id="PF00583">
    <property type="entry name" value="Acetyltransf_1"/>
    <property type="match status" value="1"/>
</dbReference>
<reference evidence="4 5" key="1">
    <citation type="submission" date="2019-02" db="EMBL/GenBank/DDBJ databases">
        <title>Draft Genome Sequence of Streptomyces sp. AM-2504, identified by 16S rRNA comparative analysis as a Streptomyces Kasugaensis strain.</title>
        <authorList>
            <person name="Napolioni V."/>
            <person name="Giuliodori A.M."/>
            <person name="Spurio R."/>
            <person name="Fabbretti A."/>
        </authorList>
    </citation>
    <scope>NUCLEOTIDE SEQUENCE [LARGE SCALE GENOMIC DNA]</scope>
    <source>
        <strain evidence="4 5">AM-2504</strain>
    </source>
</reference>
<accession>A0A4Q9HIP9</accession>
<dbReference type="SUPFAM" id="SSF55729">
    <property type="entry name" value="Acyl-CoA N-acyltransferases (Nat)"/>
    <property type="match status" value="1"/>
</dbReference>
<comment type="caution">
    <text evidence="4">The sequence shown here is derived from an EMBL/GenBank/DDBJ whole genome shotgun (WGS) entry which is preliminary data.</text>
</comment>
<dbReference type="RefSeq" id="WP_052861918.1">
    <property type="nucleotide sequence ID" value="NZ_SIXH01000850.1"/>
</dbReference>
<proteinExistence type="predicted"/>
<dbReference type="PANTHER" id="PTHR43420:SF44">
    <property type="entry name" value="ACETYLTRANSFERASE YPEA"/>
    <property type="match status" value="1"/>
</dbReference>
<dbReference type="PROSITE" id="PS51186">
    <property type="entry name" value="GNAT"/>
    <property type="match status" value="1"/>
</dbReference>